<evidence type="ECO:0000313" key="2">
    <source>
        <dbReference type="EMBL" id="KAJ8447869.1"/>
    </source>
</evidence>
<protein>
    <submittedName>
        <fullName evidence="2">Uncharacterized protein</fullName>
    </submittedName>
</protein>
<sequence length="398" mass="43404">MFRGLDELYHSRIEGAQLRQRTVAVEACGPSEGKEESSGSTTSRSSLAAKYVRYNFRCALMEPLTPGPRPLPPDYRGLCPCFDLGVAMRYAQDSNIPEMVQIIFYAMVVDDAAELGLAQRLTIDYVIAQASRLANPSASPVLAGGPSRGRTTSFPTFRDTTHVVEYIRDSLCWSVRESSSLRPNLLPLHFVALCPDFDHIVAMQFAHTAHIPEMAILFAIVINDATDLRLLSRETRRSLMLDLQELSRCLLRKGSKTPRFPALLRRYIILSRAQNGGAPEGLAGPQVEGCHPQFPSLPALIDGRVRQRQMAKTKSTPCVTTPNELLAEGMQGTSSSTSDGLSRRLSSEGASTSSSSHEGPPTAGKSILKRKGRSPSRPVPEIVAEEAEFPGAPARSDP</sequence>
<accession>A0A9Q1QN31</accession>
<reference evidence="2" key="1">
    <citation type="submission" date="2022-04" db="EMBL/GenBank/DDBJ databases">
        <title>Carnegiea gigantea Genome sequencing and assembly v2.</title>
        <authorList>
            <person name="Copetti D."/>
            <person name="Sanderson M.J."/>
            <person name="Burquez A."/>
            <person name="Wojciechowski M.F."/>
        </authorList>
    </citation>
    <scope>NUCLEOTIDE SEQUENCE</scope>
    <source>
        <strain evidence="2">SGP5-SGP5p</strain>
        <tissue evidence="2">Aerial part</tissue>
    </source>
</reference>
<dbReference type="EMBL" id="JAKOGI010000034">
    <property type="protein sequence ID" value="KAJ8447869.1"/>
    <property type="molecule type" value="Genomic_DNA"/>
</dbReference>
<evidence type="ECO:0000256" key="1">
    <source>
        <dbReference type="SAM" id="MobiDB-lite"/>
    </source>
</evidence>
<feature type="compositionally biased region" description="Polar residues" evidence="1">
    <location>
        <begin position="331"/>
        <end position="340"/>
    </location>
</feature>
<feature type="compositionally biased region" description="Low complexity" evidence="1">
    <location>
        <begin position="347"/>
        <end position="362"/>
    </location>
</feature>
<feature type="region of interest" description="Disordered" evidence="1">
    <location>
        <begin position="306"/>
        <end position="398"/>
    </location>
</feature>
<name>A0A9Q1QN31_9CARY</name>
<organism evidence="2 3">
    <name type="scientific">Carnegiea gigantea</name>
    <dbReference type="NCBI Taxonomy" id="171969"/>
    <lineage>
        <taxon>Eukaryota</taxon>
        <taxon>Viridiplantae</taxon>
        <taxon>Streptophyta</taxon>
        <taxon>Embryophyta</taxon>
        <taxon>Tracheophyta</taxon>
        <taxon>Spermatophyta</taxon>
        <taxon>Magnoliopsida</taxon>
        <taxon>eudicotyledons</taxon>
        <taxon>Gunneridae</taxon>
        <taxon>Pentapetalae</taxon>
        <taxon>Caryophyllales</taxon>
        <taxon>Cactineae</taxon>
        <taxon>Cactaceae</taxon>
        <taxon>Cactoideae</taxon>
        <taxon>Echinocereeae</taxon>
        <taxon>Carnegiea</taxon>
    </lineage>
</organism>
<comment type="caution">
    <text evidence="2">The sequence shown here is derived from an EMBL/GenBank/DDBJ whole genome shotgun (WGS) entry which is preliminary data.</text>
</comment>
<feature type="compositionally biased region" description="Polar residues" evidence="1">
    <location>
        <begin position="312"/>
        <end position="323"/>
    </location>
</feature>
<dbReference type="AlphaFoldDB" id="A0A9Q1QN31"/>
<keyword evidence="3" id="KW-1185">Reference proteome</keyword>
<gene>
    <name evidence="2" type="ORF">Cgig2_012004</name>
</gene>
<dbReference type="Proteomes" id="UP001153076">
    <property type="component" value="Unassembled WGS sequence"/>
</dbReference>
<evidence type="ECO:0000313" key="3">
    <source>
        <dbReference type="Proteomes" id="UP001153076"/>
    </source>
</evidence>
<proteinExistence type="predicted"/>